<keyword evidence="2" id="KW-0812">Transmembrane</keyword>
<reference evidence="4 5" key="1">
    <citation type="submission" date="2018-08" db="EMBL/GenBank/DDBJ databases">
        <title>A genome reference for cultivated species of the human gut microbiota.</title>
        <authorList>
            <person name="Zou Y."/>
            <person name="Xue W."/>
            <person name="Luo G."/>
        </authorList>
    </citation>
    <scope>NUCLEOTIDE SEQUENCE [LARGE SCALE GENOMIC DNA]</scope>
    <source>
        <strain evidence="4 5">AM12-54</strain>
    </source>
</reference>
<evidence type="ECO:0000256" key="1">
    <source>
        <dbReference type="SAM" id="MobiDB-lite"/>
    </source>
</evidence>
<accession>A0A8B3BT31</accession>
<comment type="caution">
    <text evidence="4">The sequence shown here is derived from an EMBL/GenBank/DDBJ whole genome shotgun (WGS) entry which is preliminary data.</text>
</comment>
<dbReference type="EMBL" id="QRLN01000008">
    <property type="protein sequence ID" value="RHJ12644.1"/>
    <property type="molecule type" value="Genomic_DNA"/>
</dbReference>
<feature type="transmembrane region" description="Helical" evidence="2">
    <location>
        <begin position="125"/>
        <end position="145"/>
    </location>
</feature>
<evidence type="ECO:0000313" key="5">
    <source>
        <dbReference type="Proteomes" id="UP000283992"/>
    </source>
</evidence>
<dbReference type="InterPro" id="IPR025330">
    <property type="entry name" value="DUF4236"/>
</dbReference>
<dbReference type="RefSeq" id="WP_118341467.1">
    <property type="nucleotide sequence ID" value="NZ_QRLN01000008.1"/>
</dbReference>
<dbReference type="Proteomes" id="UP000283992">
    <property type="component" value="Unassembled WGS sequence"/>
</dbReference>
<proteinExistence type="predicted"/>
<dbReference type="AlphaFoldDB" id="A0A8B3BT31"/>
<dbReference type="Pfam" id="PF14020">
    <property type="entry name" value="DUF4236"/>
    <property type="match status" value="1"/>
</dbReference>
<feature type="compositionally biased region" description="Low complexity" evidence="1">
    <location>
        <begin position="259"/>
        <end position="270"/>
    </location>
</feature>
<evidence type="ECO:0000256" key="2">
    <source>
        <dbReference type="SAM" id="Phobius"/>
    </source>
</evidence>
<protein>
    <submittedName>
        <fullName evidence="4">DUF4236 domain-containing protein</fullName>
    </submittedName>
</protein>
<gene>
    <name evidence="4" type="ORF">DW142_07870</name>
</gene>
<name>A0A8B3BT31_MEDGN</name>
<evidence type="ECO:0000259" key="3">
    <source>
        <dbReference type="Pfam" id="PF14020"/>
    </source>
</evidence>
<evidence type="ECO:0000313" key="4">
    <source>
        <dbReference type="EMBL" id="RHJ12644.1"/>
    </source>
</evidence>
<feature type="transmembrane region" description="Helical" evidence="2">
    <location>
        <begin position="82"/>
        <end position="105"/>
    </location>
</feature>
<feature type="domain" description="DUF4236" evidence="3">
    <location>
        <begin position="3"/>
        <end position="57"/>
    </location>
</feature>
<keyword evidence="2" id="KW-1133">Transmembrane helix</keyword>
<feature type="region of interest" description="Disordered" evidence="1">
    <location>
        <begin position="259"/>
        <end position="281"/>
    </location>
</feature>
<keyword evidence="2" id="KW-0472">Membrane</keyword>
<sequence length="341" mass="37345">MGFRFRKSFKIAPGIKFNLNKNSHSFTFGGKGIHYTVNSDGKRTKSFGIPGSGLYYTATKNGKTKENKGKTMSKASNKSGGGCLSVIALLIMLSIALVVYSFLWIPAIPALIYCVVSKKFRPYRIRNTVICSIVFATSLIIFIWLGSPSELNSISAEWGKEEFNIGDVTEVKITPSPSDAKIESLELSENNIADLEYKDGKAVITFTGSGNASLFFTANGEIKSSSKTITVIDPEEEARIKAEEEERIRLEQEAQAAEQARIEQEQAAAAEQERIAQEQAAAQAAQEQAAQQSQDDPIVYITNTGAKYHSAGCRTLKSKIEKHLSEVRGVYEPCGICHPPQ</sequence>
<organism evidence="4 5">
    <name type="scientific">Mediterraneibacter gnavus</name>
    <name type="common">Ruminococcus gnavus</name>
    <dbReference type="NCBI Taxonomy" id="33038"/>
    <lineage>
        <taxon>Bacteria</taxon>
        <taxon>Bacillati</taxon>
        <taxon>Bacillota</taxon>
        <taxon>Clostridia</taxon>
        <taxon>Lachnospirales</taxon>
        <taxon>Lachnospiraceae</taxon>
        <taxon>Mediterraneibacter</taxon>
    </lineage>
</organism>